<feature type="domain" description="BRCT" evidence="3">
    <location>
        <begin position="262"/>
        <end position="345"/>
    </location>
</feature>
<proteinExistence type="predicted"/>
<organism evidence="4 5">
    <name type="scientific">Catenaria anguillulae PL171</name>
    <dbReference type="NCBI Taxonomy" id="765915"/>
    <lineage>
        <taxon>Eukaryota</taxon>
        <taxon>Fungi</taxon>
        <taxon>Fungi incertae sedis</taxon>
        <taxon>Blastocladiomycota</taxon>
        <taxon>Blastocladiomycetes</taxon>
        <taxon>Blastocladiales</taxon>
        <taxon>Catenariaceae</taxon>
        <taxon>Catenaria</taxon>
    </lineage>
</organism>
<dbReference type="Gene3D" id="3.40.50.10190">
    <property type="entry name" value="BRCT domain"/>
    <property type="match status" value="4"/>
</dbReference>
<keyword evidence="1" id="KW-0175">Coiled coil</keyword>
<dbReference type="InterPro" id="IPR036420">
    <property type="entry name" value="BRCT_dom_sf"/>
</dbReference>
<evidence type="ECO:0000313" key="4">
    <source>
        <dbReference type="EMBL" id="ORZ36893.1"/>
    </source>
</evidence>
<dbReference type="Pfam" id="PF12738">
    <property type="entry name" value="PTCB-BRCT"/>
    <property type="match status" value="1"/>
</dbReference>
<feature type="domain" description="BRCT" evidence="3">
    <location>
        <begin position="621"/>
        <end position="668"/>
    </location>
</feature>
<dbReference type="OrthoDB" id="5589094at2759"/>
<evidence type="ECO:0000256" key="2">
    <source>
        <dbReference type="SAM" id="MobiDB-lite"/>
    </source>
</evidence>
<dbReference type="Proteomes" id="UP000193411">
    <property type="component" value="Unassembled WGS sequence"/>
</dbReference>
<dbReference type="EMBL" id="MCFL01000015">
    <property type="protein sequence ID" value="ORZ36893.1"/>
    <property type="molecule type" value="Genomic_DNA"/>
</dbReference>
<dbReference type="PROSITE" id="PS50172">
    <property type="entry name" value="BRCT"/>
    <property type="match status" value="4"/>
</dbReference>
<evidence type="ECO:0000256" key="1">
    <source>
        <dbReference type="SAM" id="Coils"/>
    </source>
</evidence>
<name>A0A1Y2HT54_9FUNG</name>
<dbReference type="InterPro" id="IPR053036">
    <property type="entry name" value="CellCycle_DNARepair_Reg"/>
</dbReference>
<gene>
    <name evidence="4" type="ORF">BCR44DRAFT_39778</name>
</gene>
<feature type="domain" description="BRCT" evidence="3">
    <location>
        <begin position="158"/>
        <end position="255"/>
    </location>
</feature>
<feature type="compositionally biased region" description="Pro residues" evidence="2">
    <location>
        <begin position="569"/>
        <end position="579"/>
    </location>
</feature>
<sequence>MDVDALPANLRGPLPTHLTSQFTAFEGCVIAVLDNITGDRPYPTLLEDLLAGILDFGGAYRLSLDDVATITHVVPLSGTLDENSQRIVAAQSQSHKLHVVYWQWIMDCINRRRHLSPRMYTIPLPLVPATVPPPLVSANSFDSSRQGTWYSIKDLTPPTKPVFSNRTIYFHSDVPVTQANRLTEIIVANGGVVTYEWPDDLPANSAETIDMFVFRHARSQTFLQAVQLELPVASLLWLFDVIRLQEWSDPLDSLLHFPFPPRKSGAIPNVRLCLTEFNGRDREYCKELMNVLGAQYHSDMDKKTTHLIAARPAGRKYTVATSDGWTKVHTVNYTWLEDSAMYGQLRDTLLPTYSFFVDHAPCVSDPVVGASRTPQWVIDRIVAEARGTVERLQAKRQRELESLAEAAGKDADAGDLAERRAKERGLEQVHRQYSVLRTMSKEERRQVEKTWEMDDGEFEAPEEDQIQETQGQPGSAVGDLSVMEPVGASSRRSKRSRDASSPVPRKFRKQSTETTHGVTDPSATEVIPIDNSPPSFPSVAPASHSTAPSTKVPRAPVPTSRRSARSTPPQRPPTRPPGPKRSDIQNPHVMVSRIDLSDALCRALDACGIPIGNARAPIVGATHLVVDKANFSERFLLGITSAAYIVNSAWLYDSARAGYPVDEANYLLQDAEFQEEMGGLTVAQAQDRLQRGPLLEGKGLCFVSLQQDSKLSASMQKRLARALRATHLPLADLSTWVTRDGPRVPIVLVTEPNAEYLHDHYPFVFNLVVQEMEHVQQGQPNRGVWIYGVDYFTWAIRSGNGIHTPADRVDFVSEGGQAEEPASG</sequence>
<feature type="coiled-coil region" evidence="1">
    <location>
        <begin position="382"/>
        <end position="409"/>
    </location>
</feature>
<keyword evidence="5" id="KW-1185">Reference proteome</keyword>
<dbReference type="PANTHER" id="PTHR47667:SF1">
    <property type="entry name" value="REGULATOR OF TY1 TRANSPOSITION PROTEIN 107"/>
    <property type="match status" value="1"/>
</dbReference>
<dbReference type="STRING" id="765915.A0A1Y2HT54"/>
<accession>A0A1Y2HT54</accession>
<dbReference type="SMART" id="SM00292">
    <property type="entry name" value="BRCT"/>
    <property type="match status" value="3"/>
</dbReference>
<dbReference type="CDD" id="cd17731">
    <property type="entry name" value="BRCT_TopBP1_rpt2_like"/>
    <property type="match status" value="1"/>
</dbReference>
<evidence type="ECO:0000259" key="3">
    <source>
        <dbReference type="PROSITE" id="PS50172"/>
    </source>
</evidence>
<dbReference type="PANTHER" id="PTHR47667">
    <property type="entry name" value="REGULATOR OF TY1 TRANSPOSITION PROTEIN 107"/>
    <property type="match status" value="1"/>
</dbReference>
<evidence type="ECO:0000313" key="5">
    <source>
        <dbReference type="Proteomes" id="UP000193411"/>
    </source>
</evidence>
<feature type="region of interest" description="Disordered" evidence="2">
    <location>
        <begin position="460"/>
        <end position="587"/>
    </location>
</feature>
<reference evidence="4 5" key="1">
    <citation type="submission" date="2016-07" db="EMBL/GenBank/DDBJ databases">
        <title>Pervasive Adenine N6-methylation of Active Genes in Fungi.</title>
        <authorList>
            <consortium name="DOE Joint Genome Institute"/>
            <person name="Mondo S.J."/>
            <person name="Dannebaum R.O."/>
            <person name="Kuo R.C."/>
            <person name="Labutti K."/>
            <person name="Haridas S."/>
            <person name="Kuo A."/>
            <person name="Salamov A."/>
            <person name="Ahrendt S.R."/>
            <person name="Lipzen A."/>
            <person name="Sullivan W."/>
            <person name="Andreopoulos W.B."/>
            <person name="Clum A."/>
            <person name="Lindquist E."/>
            <person name="Daum C."/>
            <person name="Ramamoorthy G.K."/>
            <person name="Gryganskyi A."/>
            <person name="Culley D."/>
            <person name="Magnuson J.K."/>
            <person name="James T.Y."/>
            <person name="O'Malley M.A."/>
            <person name="Stajich J.E."/>
            <person name="Spatafora J.W."/>
            <person name="Visel A."/>
            <person name="Grigoriev I.V."/>
        </authorList>
    </citation>
    <scope>NUCLEOTIDE SEQUENCE [LARGE SCALE GENOMIC DNA]</scope>
    <source>
        <strain evidence="4 5">PL171</strain>
    </source>
</reference>
<protein>
    <recommendedName>
        <fullName evidence="3">BRCT domain-containing protein</fullName>
    </recommendedName>
</protein>
<dbReference type="InterPro" id="IPR001357">
    <property type="entry name" value="BRCT_dom"/>
</dbReference>
<feature type="compositionally biased region" description="Low complexity" evidence="2">
    <location>
        <begin position="553"/>
        <end position="568"/>
    </location>
</feature>
<dbReference type="InterPro" id="IPR059215">
    <property type="entry name" value="BRCT2_TopBP1-like"/>
</dbReference>
<feature type="domain" description="BRCT" evidence="3">
    <location>
        <begin position="20"/>
        <end position="122"/>
    </location>
</feature>
<dbReference type="AlphaFoldDB" id="A0A1Y2HT54"/>
<comment type="caution">
    <text evidence="4">The sequence shown here is derived from an EMBL/GenBank/DDBJ whole genome shotgun (WGS) entry which is preliminary data.</text>
</comment>
<dbReference type="SUPFAM" id="SSF52113">
    <property type="entry name" value="BRCT domain"/>
    <property type="match status" value="4"/>
</dbReference>